<evidence type="ECO:0000313" key="5">
    <source>
        <dbReference type="Proteomes" id="UP000078595"/>
    </source>
</evidence>
<keyword evidence="5" id="KW-1185">Reference proteome</keyword>
<dbReference type="RefSeq" id="XP_018262877.1">
    <property type="nucleotide sequence ID" value="XM_018407666.1"/>
</dbReference>
<dbReference type="Proteomes" id="UP000078595">
    <property type="component" value="Chromosome 5"/>
</dbReference>
<evidence type="ECO:0000313" key="3">
    <source>
        <dbReference type="EMBL" id="OBR85035.1"/>
    </source>
</evidence>
<comment type="similarity">
    <text evidence="1">Belongs to the UDP-glycosyltransferase family.</text>
</comment>
<accession>A0A1A6A4Q2</accession>
<reference evidence="4" key="3">
    <citation type="submission" date="2024-02" db="EMBL/GenBank/DDBJ databases">
        <title>Comparative genomics of Cryptococcus and Kwoniella reveals pathogenesis evolution and contrasting modes of karyotype evolution via chromosome fusion or intercentromeric recombination.</title>
        <authorList>
            <person name="Coelho M.A."/>
            <person name="David-Palma M."/>
            <person name="Shea T."/>
            <person name="Bowers K."/>
            <person name="McGinley-Smith S."/>
            <person name="Mohammad A.W."/>
            <person name="Gnirke A."/>
            <person name="Yurkov A.M."/>
            <person name="Nowrousian M."/>
            <person name="Sun S."/>
            <person name="Cuomo C.A."/>
            <person name="Heitman J."/>
        </authorList>
    </citation>
    <scope>NUCLEOTIDE SEQUENCE</scope>
    <source>
        <strain evidence="4">CBS 10117</strain>
    </source>
</reference>
<evidence type="ECO:0000256" key="1">
    <source>
        <dbReference type="ARBA" id="ARBA00009995"/>
    </source>
</evidence>
<dbReference type="GO" id="GO:0035251">
    <property type="term" value="F:UDP-glucosyltransferase activity"/>
    <property type="evidence" value="ECO:0007669"/>
    <property type="project" value="TreeGrafter"/>
</dbReference>
<evidence type="ECO:0000256" key="2">
    <source>
        <dbReference type="ARBA" id="ARBA00022679"/>
    </source>
</evidence>
<dbReference type="Gene3D" id="3.40.50.2000">
    <property type="entry name" value="Glycogen Phosphorylase B"/>
    <property type="match status" value="1"/>
</dbReference>
<dbReference type="VEuPathDB" id="FungiDB:I303_04362"/>
<reference evidence="4" key="2">
    <citation type="submission" date="2013-07" db="EMBL/GenBank/DDBJ databases">
        <authorList>
            <consortium name="The Broad Institute Genome Sequencing Platform"/>
            <person name="Cuomo C."/>
            <person name="Litvintseva A."/>
            <person name="Chen Y."/>
            <person name="Heitman J."/>
            <person name="Sun S."/>
            <person name="Springer D."/>
            <person name="Dromer F."/>
            <person name="Young S.K."/>
            <person name="Zeng Q."/>
            <person name="Gargeya S."/>
            <person name="Fitzgerald M."/>
            <person name="Abouelleil A."/>
            <person name="Alvarado L."/>
            <person name="Berlin A.M."/>
            <person name="Chapman S.B."/>
            <person name="Dewar J."/>
            <person name="Goldberg J."/>
            <person name="Griggs A."/>
            <person name="Gujja S."/>
            <person name="Hansen M."/>
            <person name="Howarth C."/>
            <person name="Imamovic A."/>
            <person name="Larimer J."/>
            <person name="McCowan C."/>
            <person name="Murphy C."/>
            <person name="Pearson M."/>
            <person name="Priest M."/>
            <person name="Roberts A."/>
            <person name="Saif S."/>
            <person name="Shea T."/>
            <person name="Sykes S."/>
            <person name="Wortman J."/>
            <person name="Nusbaum C."/>
            <person name="Birren B."/>
        </authorList>
    </citation>
    <scope>NUCLEOTIDE SEQUENCE</scope>
    <source>
        <strain evidence="4">CBS 10117</strain>
    </source>
</reference>
<organism evidence="3">
    <name type="scientific">Kwoniella dejecticola CBS 10117</name>
    <dbReference type="NCBI Taxonomy" id="1296121"/>
    <lineage>
        <taxon>Eukaryota</taxon>
        <taxon>Fungi</taxon>
        <taxon>Dikarya</taxon>
        <taxon>Basidiomycota</taxon>
        <taxon>Agaricomycotina</taxon>
        <taxon>Tremellomycetes</taxon>
        <taxon>Tremellales</taxon>
        <taxon>Cryptococcaceae</taxon>
        <taxon>Kwoniella</taxon>
    </lineage>
</organism>
<dbReference type="Pfam" id="PF00201">
    <property type="entry name" value="UDPGT"/>
    <property type="match status" value="1"/>
</dbReference>
<dbReference type="KEGG" id="kdj:28968061"/>
<evidence type="ECO:0000313" key="4">
    <source>
        <dbReference type="EMBL" id="WWC62068.1"/>
    </source>
</evidence>
<dbReference type="SUPFAM" id="SSF53756">
    <property type="entry name" value="UDP-Glycosyltransferase/glycogen phosphorylase"/>
    <property type="match status" value="1"/>
</dbReference>
<proteinExistence type="inferred from homology"/>
<dbReference type="InterPro" id="IPR002213">
    <property type="entry name" value="UDP_glucos_trans"/>
</dbReference>
<gene>
    <name evidence="3" type="ORF">I303_04362</name>
    <name evidence="4" type="ORF">I303_104658</name>
</gene>
<dbReference type="EMBL" id="KI894031">
    <property type="protein sequence ID" value="OBR85035.1"/>
    <property type="molecule type" value="Genomic_DNA"/>
</dbReference>
<dbReference type="EMBL" id="CP144534">
    <property type="protein sequence ID" value="WWC62068.1"/>
    <property type="molecule type" value="Genomic_DNA"/>
</dbReference>
<reference evidence="3" key="1">
    <citation type="submission" date="2013-07" db="EMBL/GenBank/DDBJ databases">
        <title>The Genome Sequence of Cryptococcus dejecticola CBS10117.</title>
        <authorList>
            <consortium name="The Broad Institute Genome Sequencing Platform"/>
            <person name="Cuomo C."/>
            <person name="Litvintseva A."/>
            <person name="Chen Y."/>
            <person name="Heitman J."/>
            <person name="Sun S."/>
            <person name="Springer D."/>
            <person name="Dromer F."/>
            <person name="Young S.K."/>
            <person name="Zeng Q."/>
            <person name="Gargeya S."/>
            <person name="Fitzgerald M."/>
            <person name="Abouelleil A."/>
            <person name="Alvarado L."/>
            <person name="Berlin A.M."/>
            <person name="Chapman S.B."/>
            <person name="Dewar J."/>
            <person name="Goldberg J."/>
            <person name="Griggs A."/>
            <person name="Gujja S."/>
            <person name="Hansen M."/>
            <person name="Howarth C."/>
            <person name="Imamovic A."/>
            <person name="Larimer J."/>
            <person name="McCowan C."/>
            <person name="Murphy C."/>
            <person name="Pearson M."/>
            <person name="Priest M."/>
            <person name="Roberts A."/>
            <person name="Saif S."/>
            <person name="Shea T."/>
            <person name="Sykes S."/>
            <person name="Wortman J."/>
            <person name="Nusbaum C."/>
            <person name="Birren B."/>
        </authorList>
    </citation>
    <scope>NUCLEOTIDE SEQUENCE [LARGE SCALE GENOMIC DNA]</scope>
    <source>
        <strain evidence="3">CBS 10117</strain>
    </source>
</reference>
<keyword evidence="2" id="KW-0808">Transferase</keyword>
<dbReference type="GeneID" id="28968061"/>
<name>A0A1A6A4Q2_9TREE</name>
<dbReference type="AlphaFoldDB" id="A0A1A6A4Q2"/>
<dbReference type="PANTHER" id="PTHR48047">
    <property type="entry name" value="GLYCOSYLTRANSFERASE"/>
    <property type="match status" value="1"/>
</dbReference>
<dbReference type="OrthoDB" id="5835829at2759"/>
<protein>
    <submittedName>
        <fullName evidence="3">Uncharacterized protein</fullName>
    </submittedName>
</protein>
<sequence>MPKHYLIVPHGIWGHLRPAISFIPNLLRHSPDALVTLMIPIVHSIPAAQELRRYGLDEEQENIKVIHYGSKEKKEIKQVAKTGLVEMMTLIEDIISTITENYPKLLNSQPIFDTYLNKEVQPHSTAPDVAIIEVSTTQWTIPICEKYNEEYKKNTRLAVWCPTGGNHAAWALCNLYQGQKYQDRISKIFAATSEDEKQRIYNEVIGENEEIVHAPNSAPIRVFEAQPNQPDNFLNIIGPCLPIIPRVTLVHAWPAFIGQEYKKTAADVGINVLQIGPQLPRPTDRDSALEDGLLKDFLDKALEEKGKNSVIYIRRVSTPSMILTASILERYRIAVAVSFGTLLFPANIEQISIMIDVLIAQDKRFVLARGIASPEIQDLIAQKVDQSGGRGIHVDWAPQFAVLQHEATGWFLTHGGSNSTMEAMRTRTPMLFWPADVDQVWIANQFSRILSAGYEFYQIRNGPSIGRTTYTGVKVEGTREAMQKEFEDVFGALDGQLGKKLRKGVEELGEKMDNDKYTEEDWSRLLEL</sequence>